<accession>A0AAN7I9Z0</accession>
<keyword evidence="2" id="KW-1185">Reference proteome</keyword>
<organism evidence="1 2">
    <name type="scientific">Quercus rubra</name>
    <name type="common">Northern red oak</name>
    <name type="synonym">Quercus borealis</name>
    <dbReference type="NCBI Taxonomy" id="3512"/>
    <lineage>
        <taxon>Eukaryota</taxon>
        <taxon>Viridiplantae</taxon>
        <taxon>Streptophyta</taxon>
        <taxon>Embryophyta</taxon>
        <taxon>Tracheophyta</taxon>
        <taxon>Spermatophyta</taxon>
        <taxon>Magnoliopsida</taxon>
        <taxon>eudicotyledons</taxon>
        <taxon>Gunneridae</taxon>
        <taxon>Pentapetalae</taxon>
        <taxon>rosids</taxon>
        <taxon>fabids</taxon>
        <taxon>Fagales</taxon>
        <taxon>Fagaceae</taxon>
        <taxon>Quercus</taxon>
    </lineage>
</organism>
<sequence>MFSTAPLVCVSKSYGLRLPREFSLLMKQLLYLDRSTRLLAPNLNMLQDQRISIVSN</sequence>
<dbReference type="Proteomes" id="UP001324115">
    <property type="component" value="Unassembled WGS sequence"/>
</dbReference>
<protein>
    <submittedName>
        <fullName evidence="1">Uncharacterized protein</fullName>
    </submittedName>
</protein>
<dbReference type="AlphaFoldDB" id="A0AAN7I9Z0"/>
<comment type="caution">
    <text evidence="1">The sequence shown here is derived from an EMBL/GenBank/DDBJ whole genome shotgun (WGS) entry which is preliminary data.</text>
</comment>
<gene>
    <name evidence="1" type="ORF">RGQ29_002518</name>
</gene>
<dbReference type="EMBL" id="JAXUIC010000010">
    <property type="protein sequence ID" value="KAK4566301.1"/>
    <property type="molecule type" value="Genomic_DNA"/>
</dbReference>
<name>A0AAN7I9Z0_QUERU</name>
<reference evidence="1 2" key="1">
    <citation type="journal article" date="2023" name="G3 (Bethesda)">
        <title>A haplotype-resolved chromosome-scale genome for Quercus rubra L. provides insights into the genetics of adaptive traits for red oak species.</title>
        <authorList>
            <person name="Kapoor B."/>
            <person name="Jenkins J."/>
            <person name="Schmutz J."/>
            <person name="Zhebentyayeva T."/>
            <person name="Kuelheim C."/>
            <person name="Coggeshall M."/>
            <person name="Heim C."/>
            <person name="Lasky J.R."/>
            <person name="Leites L."/>
            <person name="Islam-Faridi N."/>
            <person name="Romero-Severson J."/>
            <person name="DeLeo V.L."/>
            <person name="Lucas S.M."/>
            <person name="Lazic D."/>
            <person name="Gailing O."/>
            <person name="Carlson J."/>
            <person name="Staton M."/>
        </authorList>
    </citation>
    <scope>NUCLEOTIDE SEQUENCE [LARGE SCALE GENOMIC DNA]</scope>
    <source>
        <strain evidence="1">Pseudo-F2</strain>
    </source>
</reference>
<evidence type="ECO:0000313" key="2">
    <source>
        <dbReference type="Proteomes" id="UP001324115"/>
    </source>
</evidence>
<proteinExistence type="predicted"/>
<evidence type="ECO:0000313" key="1">
    <source>
        <dbReference type="EMBL" id="KAK4566301.1"/>
    </source>
</evidence>